<name>A0ABY2QED8_9SPHN</name>
<accession>A0ABY2QED8</accession>
<proteinExistence type="predicted"/>
<gene>
    <name evidence="2" type="ORF">E5988_15475</name>
</gene>
<feature type="non-terminal residue" evidence="2">
    <location>
        <position position="54"/>
    </location>
</feature>
<protein>
    <submittedName>
        <fullName evidence="2">Ferritin-like domain-containing protein</fullName>
    </submittedName>
</protein>
<organism evidence="2 3">
    <name type="scientific">Sphingomonas olei</name>
    <dbReference type="NCBI Taxonomy" id="1886787"/>
    <lineage>
        <taxon>Bacteria</taxon>
        <taxon>Pseudomonadati</taxon>
        <taxon>Pseudomonadota</taxon>
        <taxon>Alphaproteobacteria</taxon>
        <taxon>Sphingomonadales</taxon>
        <taxon>Sphingomonadaceae</taxon>
        <taxon>Sphingomonas</taxon>
    </lineage>
</organism>
<keyword evidence="1" id="KW-1133">Transmembrane helix</keyword>
<feature type="transmembrane region" description="Helical" evidence="1">
    <location>
        <begin position="23"/>
        <end position="43"/>
    </location>
</feature>
<evidence type="ECO:0000313" key="3">
    <source>
        <dbReference type="Proteomes" id="UP000308038"/>
    </source>
</evidence>
<evidence type="ECO:0000256" key="1">
    <source>
        <dbReference type="SAM" id="Phobius"/>
    </source>
</evidence>
<keyword evidence="1" id="KW-0812">Transmembrane</keyword>
<sequence>MSDKMEFLDLMERAETQRQARRNFIRLCGGAAAMTGGLSLLAACDDDDDDGPFP</sequence>
<dbReference type="Proteomes" id="UP000308038">
    <property type="component" value="Unassembled WGS sequence"/>
</dbReference>
<reference evidence="2 3" key="1">
    <citation type="submission" date="2019-04" db="EMBL/GenBank/DDBJ databases">
        <title>Microbes associate with the intestines of laboratory mice.</title>
        <authorList>
            <person name="Navarre W."/>
            <person name="Wong E."/>
            <person name="Huang K.C."/>
            <person name="Tropini C."/>
            <person name="Ng K."/>
            <person name="Yu B."/>
        </authorList>
    </citation>
    <scope>NUCLEOTIDE SEQUENCE [LARGE SCALE GENOMIC DNA]</scope>
    <source>
        <strain evidence="2 3">NM83_B4-11</strain>
    </source>
</reference>
<dbReference type="EMBL" id="SSTI01000015">
    <property type="protein sequence ID" value="THG37755.1"/>
    <property type="molecule type" value="Genomic_DNA"/>
</dbReference>
<keyword evidence="3" id="KW-1185">Reference proteome</keyword>
<keyword evidence="1" id="KW-0472">Membrane</keyword>
<comment type="caution">
    <text evidence="2">The sequence shown here is derived from an EMBL/GenBank/DDBJ whole genome shotgun (WGS) entry which is preliminary data.</text>
</comment>
<evidence type="ECO:0000313" key="2">
    <source>
        <dbReference type="EMBL" id="THG37755.1"/>
    </source>
</evidence>